<sequence length="85" mass="9399">MFLNGREARGKVVYEGVAEHPRPSRPARRLPKWGNCSIGDVVLKCPLEDAVCVSKVAVGCFSGFFVWHVWHRPGACARGIKIKPP</sequence>
<accession>G0L8E5</accession>
<dbReference type="EMBL" id="FP476056">
    <property type="protein sequence ID" value="CAZ97499.1"/>
    <property type="molecule type" value="Genomic_DNA"/>
</dbReference>
<evidence type="ECO:0000313" key="2">
    <source>
        <dbReference type="Proteomes" id="UP000008898"/>
    </source>
</evidence>
<protein>
    <submittedName>
        <fullName evidence="1">Uncharacterized protein</fullName>
    </submittedName>
</protein>
<keyword evidence="2" id="KW-1185">Reference proteome</keyword>
<dbReference type="HOGENOM" id="CLU_2511959_0_0_10"/>
<proteinExistence type="predicted"/>
<dbReference type="Proteomes" id="UP000008898">
    <property type="component" value="Chromosome"/>
</dbReference>
<name>G0L8E5_ZOBGA</name>
<evidence type="ECO:0000313" key="1">
    <source>
        <dbReference type="EMBL" id="CAZ97499.1"/>
    </source>
</evidence>
<dbReference type="KEGG" id="zga:ZOBELLIA_3361"/>
<dbReference type="AlphaFoldDB" id="G0L8E5"/>
<organism evidence="1 2">
    <name type="scientific">Zobellia galactanivorans (strain DSM 12802 / CCUG 47099 / CIP 106680 / NCIMB 13871 / Dsij)</name>
    <dbReference type="NCBI Taxonomy" id="63186"/>
    <lineage>
        <taxon>Bacteria</taxon>
        <taxon>Pseudomonadati</taxon>
        <taxon>Bacteroidota</taxon>
        <taxon>Flavobacteriia</taxon>
        <taxon>Flavobacteriales</taxon>
        <taxon>Flavobacteriaceae</taxon>
        <taxon>Zobellia</taxon>
    </lineage>
</organism>
<reference evidence="2" key="1">
    <citation type="submission" date="2009-07" db="EMBL/GenBank/DDBJ databases">
        <title>Complete genome sequence of Zobellia galactanivorans Dsij.</title>
        <authorList>
            <consortium name="Genoscope - CEA"/>
        </authorList>
    </citation>
    <scope>NUCLEOTIDE SEQUENCE [LARGE SCALE GENOMIC DNA]</scope>
    <source>
        <strain evidence="2">DSM 12802 / CCUG 47099 / CIP 106680 / NCIMB 13871 / Dsij</strain>
    </source>
</reference>
<reference evidence="1 2" key="2">
    <citation type="journal article" date="2012" name="Environ. Microbiol.">
        <title>Characterization of the first alginolytic operons in a marine bacterium: from their emergence in marine Flavobacteriia to their independent transfers to marine Proteobacteria and human gut Bacteroides.</title>
        <authorList>
            <person name="Thomas F."/>
            <person name="Barbeyron T."/>
            <person name="Tonon T."/>
            <person name="Genicot S."/>
            <person name="Czjzek M."/>
            <person name="Michel G."/>
        </authorList>
    </citation>
    <scope>NUCLEOTIDE SEQUENCE [LARGE SCALE GENOMIC DNA]</scope>
    <source>
        <strain evidence="2">DSM 12802 / CCUG 47099 / CIP 106680 / NCIMB 13871 / Dsij</strain>
    </source>
</reference>
<gene>
    <name evidence="1" type="ordered locus">zobellia_3361</name>
</gene>